<comment type="caution">
    <text evidence="4">The sequence shown here is derived from an EMBL/GenBank/DDBJ whole genome shotgun (WGS) entry which is preliminary data.</text>
</comment>
<dbReference type="InterPro" id="IPR041700">
    <property type="entry name" value="OMP_b-brl_3"/>
</dbReference>
<evidence type="ECO:0000259" key="3">
    <source>
        <dbReference type="Pfam" id="PF14905"/>
    </source>
</evidence>
<feature type="domain" description="Outer membrane protein beta-barrel" evidence="3">
    <location>
        <begin position="445"/>
        <end position="907"/>
    </location>
</feature>
<dbReference type="Pfam" id="PF14905">
    <property type="entry name" value="OMP_b-brl_3"/>
    <property type="match status" value="1"/>
</dbReference>
<feature type="chain" id="PRO_5021242029" evidence="2">
    <location>
        <begin position="21"/>
        <end position="940"/>
    </location>
</feature>
<name>A0A4Y8SQF2_9SPHI</name>
<feature type="signal peptide" evidence="2">
    <location>
        <begin position="1"/>
        <end position="20"/>
    </location>
</feature>
<keyword evidence="2" id="KW-0732">Signal</keyword>
<sequence length="940" mass="102772">MKQKYLFVVLFLLLNVKVFAQAGRDVKGVVKDTAGVTLPGTTIKMLTGKDSSAIITDANGTFVFHNVTVKEFSLVVLSLGYQPVKRRFTLDDKTTPFTLLPIILKSDTRMLGVVTVTDVNAVKLKEDTVEYNAAAYKVRDGAPVEDMIKKMPGLDVDKDGNVTAQGKSVTKVRVNGKDFFGGDVKTATRNLPADIIQSIQVIDDYGDQANITGVKTGEPDKVLNINIKPSKNYGYFGQASVGGGQDMLPNADEKGRYVASGNLFRFDGDRQLAVLGNLNNTNTNLFSFGGAPGGGGGARGGGPPGGNASSGNGITTARSIGFNYRDSWSKKTTAYGSYSFANNTVNTTSTTIQNNISINNPSTNNQSSVQETSNLNHRFNFNIEYKPDTVNYLKISPSFAFAGITTDQTAANQLINATQTISDYTFSSYLHSTAPNYGANVLYNHRFAKKGRNFSLNLGAGSYNIDQYQNPVYTYIAGRRNAPANQLINTESRTDSVGVNVSYLEPLAKKSYLEFTYGYKYQNTTADRNTDTLTDAGVRNNYALLTNNYEYNFTTNRFGLNFRFVDKKYNYTLGVVAQPSVLQGNSPGYAVNRKEEFNVAPTGRFIYNFSRSQSVSINYNGSSQQPSYTQLQPVTDYSTASYPVKGNPDLKPEFNNVLSIRYNKFDFASGNVFFSNLSFTQSNNKIVSTTINYPVNASDPNLAGTILTTYQNADGYYAGNAFYVFAKPWAKRKYNLFFQGNANYNNNISYIGGFGSDGLSLEKNIAKNLVLSQGVRFRVNVTDIIDAEANTTYAVNRTTNTLSAANVNTKFSTLTLGLNGKNYFFKDWTLSYDFSKQIYYGYTGSTNPNILNTYVERRFLKGNVGTLRFAVNDVFNQNTGYSTTSSGSNITQTNSNKLGRYFLMTFTLRLQKFAGAKPSGPGGPGGPGMGGPGMGGPPPF</sequence>
<evidence type="ECO:0000256" key="2">
    <source>
        <dbReference type="SAM" id="SignalP"/>
    </source>
</evidence>
<evidence type="ECO:0000313" key="5">
    <source>
        <dbReference type="Proteomes" id="UP000297540"/>
    </source>
</evidence>
<dbReference type="Proteomes" id="UP000297540">
    <property type="component" value="Unassembled WGS sequence"/>
</dbReference>
<dbReference type="OrthoDB" id="1086219at2"/>
<keyword evidence="5" id="KW-1185">Reference proteome</keyword>
<evidence type="ECO:0000256" key="1">
    <source>
        <dbReference type="SAM" id="MobiDB-lite"/>
    </source>
</evidence>
<dbReference type="RefSeq" id="WP_133230196.1">
    <property type="nucleotide sequence ID" value="NZ_SOZE01000001.1"/>
</dbReference>
<accession>A0A4Y8SQF2</accession>
<dbReference type="Pfam" id="PF13620">
    <property type="entry name" value="CarboxypepD_reg"/>
    <property type="match status" value="1"/>
</dbReference>
<keyword evidence="4" id="KW-0675">Receptor</keyword>
<reference evidence="4 5" key="1">
    <citation type="journal article" date="2017" name="Int. J. Syst. Evol. Microbiol.">
        <title>Mucilaginibacterpsychrotolerans sp. nov., isolated from peatlands.</title>
        <authorList>
            <person name="Deng Y."/>
            <person name="Shen L."/>
            <person name="Xu B."/>
            <person name="Liu Y."/>
            <person name="Gu Z."/>
            <person name="Liu H."/>
            <person name="Zhou Y."/>
        </authorList>
    </citation>
    <scope>NUCLEOTIDE SEQUENCE [LARGE SCALE GENOMIC DNA]</scope>
    <source>
        <strain evidence="4 5">NH7-4</strain>
    </source>
</reference>
<evidence type="ECO:0000313" key="4">
    <source>
        <dbReference type="EMBL" id="TFF40636.1"/>
    </source>
</evidence>
<dbReference type="SUPFAM" id="SSF56935">
    <property type="entry name" value="Porins"/>
    <property type="match status" value="1"/>
</dbReference>
<dbReference type="InterPro" id="IPR008969">
    <property type="entry name" value="CarboxyPept-like_regulatory"/>
</dbReference>
<dbReference type="Gene3D" id="2.60.40.1120">
    <property type="entry name" value="Carboxypeptidase-like, regulatory domain"/>
    <property type="match status" value="1"/>
</dbReference>
<dbReference type="SUPFAM" id="SSF49464">
    <property type="entry name" value="Carboxypeptidase regulatory domain-like"/>
    <property type="match status" value="1"/>
</dbReference>
<feature type="region of interest" description="Disordered" evidence="1">
    <location>
        <begin position="916"/>
        <end position="940"/>
    </location>
</feature>
<organism evidence="4 5">
    <name type="scientific">Mucilaginibacter psychrotolerans</name>
    <dbReference type="NCBI Taxonomy" id="1524096"/>
    <lineage>
        <taxon>Bacteria</taxon>
        <taxon>Pseudomonadati</taxon>
        <taxon>Bacteroidota</taxon>
        <taxon>Sphingobacteriia</taxon>
        <taxon>Sphingobacteriales</taxon>
        <taxon>Sphingobacteriaceae</taxon>
        <taxon>Mucilaginibacter</taxon>
    </lineage>
</organism>
<dbReference type="EMBL" id="SOZE01000001">
    <property type="protein sequence ID" value="TFF40636.1"/>
    <property type="molecule type" value="Genomic_DNA"/>
</dbReference>
<gene>
    <name evidence="4" type="ORF">E2R66_00170</name>
</gene>
<proteinExistence type="predicted"/>
<dbReference type="AlphaFoldDB" id="A0A4Y8SQF2"/>
<protein>
    <submittedName>
        <fullName evidence="4">TonB-dependent receptor</fullName>
    </submittedName>
</protein>
<feature type="compositionally biased region" description="Gly residues" evidence="1">
    <location>
        <begin position="920"/>
        <end position="934"/>
    </location>
</feature>